<protein>
    <submittedName>
        <fullName evidence="2">Uncharacterized protein</fullName>
    </submittedName>
</protein>
<accession>A0A8H3C0J0</accession>
<dbReference type="InterPro" id="IPR035918">
    <property type="entry name" value="CytB_endotoxin-like_sf"/>
</dbReference>
<evidence type="ECO:0000313" key="3">
    <source>
        <dbReference type="Proteomes" id="UP000663861"/>
    </source>
</evidence>
<proteinExistence type="predicted"/>
<sequence length="360" mass="39596">LTMAEKHGSYGDQRASTPSPPQGPIYLSKSGPFSQPVRKFSGNSTSTVFTGDSHPSICNSEGSLTTEIIPPTPFFYSPDVSSELGRQRDQVKRLAEIFLSQAPGNGDSEPFSWQGFTDAISRHRSTAVLVEASDTMTINQQSGRQSTLADEVAKYLRTVYLVRIESGYVKNKIEANIQPSKPKALNKLTNSFKDFSEYTCGIIHAMDGRSNGRTTVVVITIKFTVDVTGNSRPFFWSGISPSKIPENIAAQITGMRLSVDESFDSSQMIEELENQNEGYLLENSRQPDWSEELVNPLQAHPGGRASPKRKQSLDQQGGPPKRKETSNWGFRKQKEKPVIHTEGTVSSHANSPQVPPQTAS</sequence>
<name>A0A8H3C0J0_9AGAM</name>
<feature type="region of interest" description="Disordered" evidence="1">
    <location>
        <begin position="1"/>
        <end position="32"/>
    </location>
</feature>
<reference evidence="2" key="1">
    <citation type="submission" date="2021-01" db="EMBL/GenBank/DDBJ databases">
        <authorList>
            <person name="Kaushik A."/>
        </authorList>
    </citation>
    <scope>NUCLEOTIDE SEQUENCE</scope>
    <source>
        <strain evidence="2">AG4-RS23</strain>
    </source>
</reference>
<feature type="non-terminal residue" evidence="2">
    <location>
        <position position="1"/>
    </location>
</feature>
<organism evidence="2 3">
    <name type="scientific">Rhizoctonia solani</name>
    <dbReference type="NCBI Taxonomy" id="456999"/>
    <lineage>
        <taxon>Eukaryota</taxon>
        <taxon>Fungi</taxon>
        <taxon>Dikarya</taxon>
        <taxon>Basidiomycota</taxon>
        <taxon>Agaricomycotina</taxon>
        <taxon>Agaricomycetes</taxon>
        <taxon>Cantharellales</taxon>
        <taxon>Ceratobasidiaceae</taxon>
        <taxon>Rhizoctonia</taxon>
    </lineage>
</organism>
<dbReference type="Gene3D" id="3.40.198.10">
    <property type="entry name" value="Delta-endotoxin CytB-like"/>
    <property type="match status" value="1"/>
</dbReference>
<evidence type="ECO:0000256" key="1">
    <source>
        <dbReference type="SAM" id="MobiDB-lite"/>
    </source>
</evidence>
<comment type="caution">
    <text evidence="2">The sequence shown here is derived from an EMBL/GenBank/DDBJ whole genome shotgun (WGS) entry which is preliminary data.</text>
</comment>
<dbReference type="EMBL" id="CAJMWY010001495">
    <property type="protein sequence ID" value="CAE6469086.1"/>
    <property type="molecule type" value="Genomic_DNA"/>
</dbReference>
<dbReference type="SUPFAM" id="SSF55676">
    <property type="entry name" value="CytB endotoxin-like"/>
    <property type="match status" value="1"/>
</dbReference>
<dbReference type="Proteomes" id="UP000663861">
    <property type="component" value="Unassembled WGS sequence"/>
</dbReference>
<evidence type="ECO:0000313" key="2">
    <source>
        <dbReference type="EMBL" id="CAE6469086.1"/>
    </source>
</evidence>
<feature type="compositionally biased region" description="Polar residues" evidence="1">
    <location>
        <begin position="343"/>
        <end position="360"/>
    </location>
</feature>
<feature type="region of interest" description="Disordered" evidence="1">
    <location>
        <begin position="296"/>
        <end position="360"/>
    </location>
</feature>
<dbReference type="AlphaFoldDB" id="A0A8H3C0J0"/>
<gene>
    <name evidence="2" type="ORF">RDB_LOCUS79615</name>
</gene>